<gene>
    <name evidence="1" type="ORF">GCM10011335_37680</name>
</gene>
<name>A0A917DEE8_9HYPH</name>
<evidence type="ECO:0000313" key="2">
    <source>
        <dbReference type="Proteomes" id="UP000613160"/>
    </source>
</evidence>
<dbReference type="Pfam" id="PF07750">
    <property type="entry name" value="GcrA"/>
    <property type="match status" value="1"/>
</dbReference>
<sequence>MGMNTQILPVIQTVSNNPGSERRSFTNARTRRQRARDLADRQLSLVFFDLEVLETICTLKPPAGKVDAEKVYSTPTFRPAAIYNDSVAPTSSTLVHYLERADRQCAFPTWSDDDMDSSGWMSCGAEKARRSDCYCSHHMQLAYGRKAA</sequence>
<comment type="caution">
    <text evidence="1">The sequence shown here is derived from an EMBL/GenBank/DDBJ whole genome shotgun (WGS) entry which is preliminary data.</text>
</comment>
<organism evidence="1 2">
    <name type="scientific">Aureimonas glaciei</name>
    <dbReference type="NCBI Taxonomy" id="1776957"/>
    <lineage>
        <taxon>Bacteria</taxon>
        <taxon>Pseudomonadati</taxon>
        <taxon>Pseudomonadota</taxon>
        <taxon>Alphaproteobacteria</taxon>
        <taxon>Hyphomicrobiales</taxon>
        <taxon>Aurantimonadaceae</taxon>
        <taxon>Aureimonas</taxon>
    </lineage>
</organism>
<keyword evidence="2" id="KW-1185">Reference proteome</keyword>
<dbReference type="EMBL" id="BMJJ01000010">
    <property type="protein sequence ID" value="GGD31112.1"/>
    <property type="molecule type" value="Genomic_DNA"/>
</dbReference>
<dbReference type="InterPro" id="IPR011681">
    <property type="entry name" value="GcrA"/>
</dbReference>
<dbReference type="Proteomes" id="UP000613160">
    <property type="component" value="Unassembled WGS sequence"/>
</dbReference>
<reference evidence="1" key="2">
    <citation type="submission" date="2020-09" db="EMBL/GenBank/DDBJ databases">
        <authorList>
            <person name="Sun Q."/>
            <person name="Zhou Y."/>
        </authorList>
    </citation>
    <scope>NUCLEOTIDE SEQUENCE</scope>
    <source>
        <strain evidence="1">CGMCC 1.15493</strain>
    </source>
</reference>
<protein>
    <submittedName>
        <fullName evidence="1">Uncharacterized protein</fullName>
    </submittedName>
</protein>
<dbReference type="AlphaFoldDB" id="A0A917DEE8"/>
<proteinExistence type="predicted"/>
<reference evidence="1" key="1">
    <citation type="journal article" date="2014" name="Int. J. Syst. Evol. Microbiol.">
        <title>Complete genome sequence of Corynebacterium casei LMG S-19264T (=DSM 44701T), isolated from a smear-ripened cheese.</title>
        <authorList>
            <consortium name="US DOE Joint Genome Institute (JGI-PGF)"/>
            <person name="Walter F."/>
            <person name="Albersmeier A."/>
            <person name="Kalinowski J."/>
            <person name="Ruckert C."/>
        </authorList>
    </citation>
    <scope>NUCLEOTIDE SEQUENCE</scope>
    <source>
        <strain evidence="1">CGMCC 1.15493</strain>
    </source>
</reference>
<evidence type="ECO:0000313" key="1">
    <source>
        <dbReference type="EMBL" id="GGD31112.1"/>
    </source>
</evidence>
<accession>A0A917DEE8</accession>